<dbReference type="Gene3D" id="3.40.50.2300">
    <property type="match status" value="1"/>
</dbReference>
<dbReference type="Pfam" id="PF00072">
    <property type="entry name" value="Response_reg"/>
    <property type="match status" value="1"/>
</dbReference>
<keyword evidence="3" id="KW-0597">Phosphoprotein</keyword>
<dbReference type="InterPro" id="IPR046947">
    <property type="entry name" value="LytR-like"/>
</dbReference>
<evidence type="ECO:0000256" key="2">
    <source>
        <dbReference type="ARBA" id="ARBA00024867"/>
    </source>
</evidence>
<organism evidence="6 7">
    <name type="scientific">Clostridium moniliforme</name>
    <dbReference type="NCBI Taxonomy" id="39489"/>
    <lineage>
        <taxon>Bacteria</taxon>
        <taxon>Bacillati</taxon>
        <taxon>Bacillota</taxon>
        <taxon>Clostridia</taxon>
        <taxon>Eubacteriales</taxon>
        <taxon>Clostridiaceae</taxon>
        <taxon>Clostridium</taxon>
    </lineage>
</organism>
<reference evidence="6 7" key="1">
    <citation type="submission" date="2021-03" db="EMBL/GenBank/DDBJ databases">
        <title>Genomic Encyclopedia of Type Strains, Phase IV (KMG-IV): sequencing the most valuable type-strain genomes for metagenomic binning, comparative biology and taxonomic classification.</title>
        <authorList>
            <person name="Goeker M."/>
        </authorList>
    </citation>
    <scope>NUCLEOTIDE SEQUENCE [LARGE SCALE GENOMIC DNA]</scope>
    <source>
        <strain evidence="6 7">DSM 3984</strain>
    </source>
</reference>
<dbReference type="Gene3D" id="2.40.50.1020">
    <property type="entry name" value="LytTr DNA-binding domain"/>
    <property type="match status" value="1"/>
</dbReference>
<keyword evidence="6" id="KW-0238">DNA-binding</keyword>
<evidence type="ECO:0000256" key="1">
    <source>
        <dbReference type="ARBA" id="ARBA00018672"/>
    </source>
</evidence>
<sequence length="235" mass="28033">MIKIGICDDEKNIVDRIESYINNYKDKTFNIITYNSGEELLKEKRYLDVIFLDIDMPKINGIETAKFIRKYDKNVKIIYVTSFTEYVNLAFGVHAFGYLNKPINEEDIHKQLDEVISYLNEKKEEEFIEFVTTEGVLRLRPKDIYYFEYTNRKVNIKTKDKVYVLKERITKIAETMSKYNFLMPHKSFTVNLFYVKSIKGYDIFMMDGNIIPLSQKKSVEFREKLNIFLENCILF</sequence>
<dbReference type="GO" id="GO:0003677">
    <property type="term" value="F:DNA binding"/>
    <property type="evidence" value="ECO:0007669"/>
    <property type="project" value="UniProtKB-KW"/>
</dbReference>
<dbReference type="PANTHER" id="PTHR37299:SF1">
    <property type="entry name" value="STAGE 0 SPORULATION PROTEIN A HOMOLOG"/>
    <property type="match status" value="1"/>
</dbReference>
<dbReference type="InterPro" id="IPR001789">
    <property type="entry name" value="Sig_transdc_resp-reg_receiver"/>
</dbReference>
<evidence type="ECO:0000259" key="4">
    <source>
        <dbReference type="PROSITE" id="PS50110"/>
    </source>
</evidence>
<evidence type="ECO:0000256" key="3">
    <source>
        <dbReference type="PROSITE-ProRule" id="PRU00169"/>
    </source>
</evidence>
<proteinExistence type="predicted"/>
<evidence type="ECO:0000259" key="5">
    <source>
        <dbReference type="PROSITE" id="PS50930"/>
    </source>
</evidence>
<gene>
    <name evidence="6" type="ORF">J2Z53_000928</name>
</gene>
<protein>
    <recommendedName>
        <fullName evidence="1">Stage 0 sporulation protein A homolog</fullName>
    </recommendedName>
</protein>
<dbReference type="InterPro" id="IPR011006">
    <property type="entry name" value="CheY-like_superfamily"/>
</dbReference>
<evidence type="ECO:0000313" key="6">
    <source>
        <dbReference type="EMBL" id="MBP1889347.1"/>
    </source>
</evidence>
<dbReference type="Pfam" id="PF04397">
    <property type="entry name" value="LytTR"/>
    <property type="match status" value="1"/>
</dbReference>
<dbReference type="Proteomes" id="UP000783390">
    <property type="component" value="Unassembled WGS sequence"/>
</dbReference>
<dbReference type="SMART" id="SM00850">
    <property type="entry name" value="LytTR"/>
    <property type="match status" value="1"/>
</dbReference>
<dbReference type="InterPro" id="IPR007492">
    <property type="entry name" value="LytTR_DNA-bd_dom"/>
</dbReference>
<dbReference type="PROSITE" id="PS50110">
    <property type="entry name" value="RESPONSE_REGULATORY"/>
    <property type="match status" value="1"/>
</dbReference>
<comment type="caution">
    <text evidence="6">The sequence shown here is derived from an EMBL/GenBank/DDBJ whole genome shotgun (WGS) entry which is preliminary data.</text>
</comment>
<keyword evidence="7" id="KW-1185">Reference proteome</keyword>
<dbReference type="EMBL" id="JAGGJZ010000002">
    <property type="protein sequence ID" value="MBP1889347.1"/>
    <property type="molecule type" value="Genomic_DNA"/>
</dbReference>
<feature type="domain" description="HTH LytTR-type" evidence="5">
    <location>
        <begin position="128"/>
        <end position="227"/>
    </location>
</feature>
<accession>A0ABS4EZC2</accession>
<evidence type="ECO:0000313" key="7">
    <source>
        <dbReference type="Proteomes" id="UP000783390"/>
    </source>
</evidence>
<dbReference type="PROSITE" id="PS50930">
    <property type="entry name" value="HTH_LYTTR"/>
    <property type="match status" value="1"/>
</dbReference>
<dbReference type="RefSeq" id="WP_209796052.1">
    <property type="nucleotide sequence ID" value="NZ_JAGGJZ010000002.1"/>
</dbReference>
<feature type="modified residue" description="4-aspartylphosphate" evidence="3">
    <location>
        <position position="53"/>
    </location>
</feature>
<dbReference type="SMART" id="SM00448">
    <property type="entry name" value="REC"/>
    <property type="match status" value="1"/>
</dbReference>
<feature type="domain" description="Response regulatory" evidence="4">
    <location>
        <begin position="3"/>
        <end position="116"/>
    </location>
</feature>
<dbReference type="PANTHER" id="PTHR37299">
    <property type="entry name" value="TRANSCRIPTIONAL REGULATOR-RELATED"/>
    <property type="match status" value="1"/>
</dbReference>
<comment type="function">
    <text evidence="2">May play the central regulatory role in sporulation. It may be an element of the effector pathway responsible for the activation of sporulation genes in response to nutritional stress. Spo0A may act in concert with spo0H (a sigma factor) to control the expression of some genes that are critical to the sporulation process.</text>
</comment>
<dbReference type="SUPFAM" id="SSF52172">
    <property type="entry name" value="CheY-like"/>
    <property type="match status" value="1"/>
</dbReference>
<name>A0ABS4EZC2_9CLOT</name>